<dbReference type="GO" id="GO:0005886">
    <property type="term" value="C:plasma membrane"/>
    <property type="evidence" value="ECO:0007669"/>
    <property type="project" value="UniProtKB-SubCell"/>
</dbReference>
<dbReference type="AlphaFoldDB" id="A0A841L862"/>
<accession>A0A841L862</accession>
<evidence type="ECO:0000256" key="2">
    <source>
        <dbReference type="ARBA" id="ARBA00022475"/>
    </source>
</evidence>
<reference evidence="8 9" key="1">
    <citation type="submission" date="2020-08" db="EMBL/GenBank/DDBJ databases">
        <title>Genomic Encyclopedia of Type Strains, Phase IV (KMG-IV): sequencing the most valuable type-strain genomes for metagenomic binning, comparative biology and taxonomic classification.</title>
        <authorList>
            <person name="Goeker M."/>
        </authorList>
    </citation>
    <scope>NUCLEOTIDE SEQUENCE [LARGE SCALE GENOMIC DNA]</scope>
    <source>
        <strain evidence="8 9">DSM 102189</strain>
    </source>
</reference>
<feature type="transmembrane region" description="Helical" evidence="6">
    <location>
        <begin position="276"/>
        <end position="294"/>
    </location>
</feature>
<organism evidence="8 9">
    <name type="scientific">Polymorphobacter multimanifer</name>
    <dbReference type="NCBI Taxonomy" id="1070431"/>
    <lineage>
        <taxon>Bacteria</taxon>
        <taxon>Pseudomonadati</taxon>
        <taxon>Pseudomonadota</taxon>
        <taxon>Alphaproteobacteria</taxon>
        <taxon>Sphingomonadales</taxon>
        <taxon>Sphingosinicellaceae</taxon>
        <taxon>Polymorphobacter</taxon>
    </lineage>
</organism>
<evidence type="ECO:0000256" key="6">
    <source>
        <dbReference type="SAM" id="Phobius"/>
    </source>
</evidence>
<keyword evidence="3 6" id="KW-0812">Transmembrane</keyword>
<evidence type="ECO:0000256" key="4">
    <source>
        <dbReference type="ARBA" id="ARBA00022989"/>
    </source>
</evidence>
<evidence type="ECO:0000256" key="5">
    <source>
        <dbReference type="ARBA" id="ARBA00023136"/>
    </source>
</evidence>
<dbReference type="NCBIfam" id="NF033808">
    <property type="entry name" value="copper_CopD"/>
    <property type="match status" value="1"/>
</dbReference>
<dbReference type="InterPro" id="IPR008457">
    <property type="entry name" value="Cu-R_CopD_dom"/>
</dbReference>
<feature type="transmembrane region" description="Helical" evidence="6">
    <location>
        <begin position="118"/>
        <end position="134"/>
    </location>
</feature>
<feature type="transmembrane region" description="Helical" evidence="6">
    <location>
        <begin position="154"/>
        <end position="175"/>
    </location>
</feature>
<gene>
    <name evidence="8" type="ORF">FHS79_002820</name>
</gene>
<evidence type="ECO:0000313" key="9">
    <source>
        <dbReference type="Proteomes" id="UP000538147"/>
    </source>
</evidence>
<dbReference type="InterPro" id="IPR047689">
    <property type="entry name" value="CopD"/>
</dbReference>
<name>A0A841L862_9SPHN</name>
<evidence type="ECO:0000313" key="8">
    <source>
        <dbReference type="EMBL" id="MBB6228630.1"/>
    </source>
</evidence>
<protein>
    <submittedName>
        <fullName evidence="8">Putative copper resistance protein D</fullName>
    </submittedName>
</protein>
<dbReference type="GO" id="GO:0006825">
    <property type="term" value="P:copper ion transport"/>
    <property type="evidence" value="ECO:0007669"/>
    <property type="project" value="InterPro"/>
</dbReference>
<dbReference type="Proteomes" id="UP000538147">
    <property type="component" value="Unassembled WGS sequence"/>
</dbReference>
<keyword evidence="2" id="KW-1003">Cell membrane</keyword>
<comment type="subcellular location">
    <subcellularLocation>
        <location evidence="1">Cell membrane</location>
        <topology evidence="1">Multi-pass membrane protein</topology>
    </subcellularLocation>
</comment>
<feature type="transmembrane region" description="Helical" evidence="6">
    <location>
        <begin position="187"/>
        <end position="214"/>
    </location>
</feature>
<dbReference type="PANTHER" id="PTHR34820:SF4">
    <property type="entry name" value="INNER MEMBRANE PROTEIN YEBZ"/>
    <property type="match status" value="1"/>
</dbReference>
<evidence type="ECO:0000259" key="7">
    <source>
        <dbReference type="Pfam" id="PF05425"/>
    </source>
</evidence>
<dbReference type="PANTHER" id="PTHR34820">
    <property type="entry name" value="INNER MEMBRANE PROTEIN YEBZ"/>
    <property type="match status" value="1"/>
</dbReference>
<dbReference type="RefSeq" id="WP_243453302.1">
    <property type="nucleotide sequence ID" value="NZ_BMOX01000004.1"/>
</dbReference>
<evidence type="ECO:0000256" key="1">
    <source>
        <dbReference type="ARBA" id="ARBA00004651"/>
    </source>
</evidence>
<feature type="transmembrane region" description="Helical" evidence="6">
    <location>
        <begin position="226"/>
        <end position="247"/>
    </location>
</feature>
<dbReference type="InterPro" id="IPR032694">
    <property type="entry name" value="CopC/D"/>
</dbReference>
<keyword evidence="4 6" id="KW-1133">Transmembrane helix</keyword>
<keyword evidence="9" id="KW-1185">Reference proteome</keyword>
<dbReference type="Pfam" id="PF05425">
    <property type="entry name" value="CopD"/>
    <property type="match status" value="1"/>
</dbReference>
<feature type="transmembrane region" description="Helical" evidence="6">
    <location>
        <begin position="88"/>
        <end position="109"/>
    </location>
</feature>
<feature type="transmembrane region" description="Helical" evidence="6">
    <location>
        <begin position="12"/>
        <end position="30"/>
    </location>
</feature>
<sequence>MDAALGIMARWALVADLMLLFGVPMFVIYSDDSVGARVFAPLPIVVLFAASGGFLLSALGLAIAAATMSGVPLAQLDAATLAMLVNQTAVGTTFLVRMSVLVVAAALALSRRDGRKQLAAIALCGAVALGSLAWSGHGVMDDGRTGIVHLGADIAHLLAAGVWVGALASLLWLVATGQNDAPESHRALSGFASVGTASVAVVLITGLVNSWLLVGPSNLLSLGKSLYGQLLLIKLSLFAGMLALAALNRFHFTPALDLAVTAPASRHALQRLRLSLTLETLAGIAILGLVAWIGSLEPPVSMP</sequence>
<proteinExistence type="predicted"/>
<keyword evidence="5 6" id="KW-0472">Membrane</keyword>
<feature type="transmembrane region" description="Helical" evidence="6">
    <location>
        <begin position="42"/>
        <end position="68"/>
    </location>
</feature>
<evidence type="ECO:0000256" key="3">
    <source>
        <dbReference type="ARBA" id="ARBA00022692"/>
    </source>
</evidence>
<feature type="domain" description="Copper resistance protein D" evidence="7">
    <location>
        <begin position="186"/>
        <end position="292"/>
    </location>
</feature>
<dbReference type="EMBL" id="JACIIV010000021">
    <property type="protein sequence ID" value="MBB6228630.1"/>
    <property type="molecule type" value="Genomic_DNA"/>
</dbReference>
<comment type="caution">
    <text evidence="8">The sequence shown here is derived from an EMBL/GenBank/DDBJ whole genome shotgun (WGS) entry which is preliminary data.</text>
</comment>